<protein>
    <submittedName>
        <fullName evidence="2">Uncharacterized protein</fullName>
    </submittedName>
</protein>
<evidence type="ECO:0000313" key="2">
    <source>
        <dbReference type="EMBL" id="MFC4906881.1"/>
    </source>
</evidence>
<evidence type="ECO:0000256" key="1">
    <source>
        <dbReference type="SAM" id="MobiDB-lite"/>
    </source>
</evidence>
<gene>
    <name evidence="2" type="ORF">ACFPCY_06095</name>
</gene>
<name>A0ABV9TTN3_9ACTN</name>
<dbReference type="EMBL" id="JBHSIT010000002">
    <property type="protein sequence ID" value="MFC4906881.1"/>
    <property type="molecule type" value="Genomic_DNA"/>
</dbReference>
<accession>A0ABV9TTN3</accession>
<feature type="compositionally biased region" description="Polar residues" evidence="1">
    <location>
        <begin position="1"/>
        <end position="40"/>
    </location>
</feature>
<comment type="caution">
    <text evidence="2">The sequence shown here is derived from an EMBL/GenBank/DDBJ whole genome shotgun (WGS) entry which is preliminary data.</text>
</comment>
<organism evidence="2 3">
    <name type="scientific">Actinomadura gamaensis</name>
    <dbReference type="NCBI Taxonomy" id="1763541"/>
    <lineage>
        <taxon>Bacteria</taxon>
        <taxon>Bacillati</taxon>
        <taxon>Actinomycetota</taxon>
        <taxon>Actinomycetes</taxon>
        <taxon>Streptosporangiales</taxon>
        <taxon>Thermomonosporaceae</taxon>
        <taxon>Actinomadura</taxon>
    </lineage>
</organism>
<keyword evidence="3" id="KW-1185">Reference proteome</keyword>
<sequence>MIKQPQSPTQSHHFPAASTPSTLNAPSRHTSEARLTQPSPSATPPDPAKRRLLHDIARPLHTGIEGAFANDWLRAAFVEALVSDERLPDVVTTEHDLTLMLRGHQWEVDDALADRLHVFTALEDSIEHLEAKADDIRAGHTAPTTVWITTPGDHTDVMYQTIEYWADLDLIALLRGHWPHGPNRRPHPAEWSAADAQQFAVRPVQEALTALQLPR</sequence>
<feature type="region of interest" description="Disordered" evidence="1">
    <location>
        <begin position="1"/>
        <end position="49"/>
    </location>
</feature>
<dbReference type="Proteomes" id="UP001595872">
    <property type="component" value="Unassembled WGS sequence"/>
</dbReference>
<evidence type="ECO:0000313" key="3">
    <source>
        <dbReference type="Proteomes" id="UP001595872"/>
    </source>
</evidence>
<reference evidence="3" key="1">
    <citation type="journal article" date="2019" name="Int. J. Syst. Evol. Microbiol.">
        <title>The Global Catalogue of Microorganisms (GCM) 10K type strain sequencing project: providing services to taxonomists for standard genome sequencing and annotation.</title>
        <authorList>
            <consortium name="The Broad Institute Genomics Platform"/>
            <consortium name="The Broad Institute Genome Sequencing Center for Infectious Disease"/>
            <person name="Wu L."/>
            <person name="Ma J."/>
        </authorList>
    </citation>
    <scope>NUCLEOTIDE SEQUENCE [LARGE SCALE GENOMIC DNA]</scope>
    <source>
        <strain evidence="3">KLKA75</strain>
    </source>
</reference>
<dbReference type="RefSeq" id="WP_378252623.1">
    <property type="nucleotide sequence ID" value="NZ_JBHSIT010000002.1"/>
</dbReference>
<proteinExistence type="predicted"/>